<feature type="coiled-coil region" evidence="3">
    <location>
        <begin position="118"/>
        <end position="157"/>
    </location>
</feature>
<dbReference type="SUPFAM" id="SSF55781">
    <property type="entry name" value="GAF domain-like"/>
    <property type="match status" value="1"/>
</dbReference>
<keyword evidence="2" id="KW-0804">Transcription</keyword>
<evidence type="ECO:0000313" key="5">
    <source>
        <dbReference type="EMBL" id="MFD1585422.1"/>
    </source>
</evidence>
<reference evidence="5 6" key="1">
    <citation type="journal article" date="2019" name="Int. J. Syst. Evol. Microbiol.">
        <title>The Global Catalogue of Microorganisms (GCM) 10K type strain sequencing project: providing services to taxonomists for standard genome sequencing and annotation.</title>
        <authorList>
            <consortium name="The Broad Institute Genomics Platform"/>
            <consortium name="The Broad Institute Genome Sequencing Center for Infectious Disease"/>
            <person name="Wu L."/>
            <person name="Ma J."/>
        </authorList>
    </citation>
    <scope>NUCLEOTIDE SEQUENCE [LARGE SCALE GENOMIC DNA]</scope>
    <source>
        <strain evidence="5 6">CGMCC 1.12125</strain>
    </source>
</reference>
<dbReference type="SMART" id="SM00065">
    <property type="entry name" value="GAF"/>
    <property type="match status" value="1"/>
</dbReference>
<keyword evidence="3" id="KW-0175">Coiled coil</keyword>
<protein>
    <submittedName>
        <fullName evidence="5">Bacterio-opsin activator domain-containing protein</fullName>
    </submittedName>
</protein>
<dbReference type="Gene3D" id="3.30.450.40">
    <property type="match status" value="1"/>
</dbReference>
<proteinExistence type="predicted"/>
<dbReference type="SUPFAM" id="SSF55785">
    <property type="entry name" value="PYP-like sensor domain (PAS domain)"/>
    <property type="match status" value="1"/>
</dbReference>
<comment type="caution">
    <text evidence="5">The sequence shown here is derived from an EMBL/GenBank/DDBJ whole genome shotgun (WGS) entry which is preliminary data.</text>
</comment>
<dbReference type="PANTHER" id="PTHR34236:SF1">
    <property type="entry name" value="DIMETHYL SULFOXIDE REDUCTASE TRANSCRIPTIONAL ACTIVATOR"/>
    <property type="match status" value="1"/>
</dbReference>
<keyword evidence="6" id="KW-1185">Reference proteome</keyword>
<evidence type="ECO:0000313" key="6">
    <source>
        <dbReference type="Proteomes" id="UP001597119"/>
    </source>
</evidence>
<name>A0ABD6C575_9EURY</name>
<evidence type="ECO:0000256" key="2">
    <source>
        <dbReference type="ARBA" id="ARBA00023163"/>
    </source>
</evidence>
<dbReference type="AlphaFoldDB" id="A0ABD6C575"/>
<dbReference type="Proteomes" id="UP001597119">
    <property type="component" value="Unassembled WGS sequence"/>
</dbReference>
<dbReference type="InterPro" id="IPR013656">
    <property type="entry name" value="PAS_4"/>
</dbReference>
<evidence type="ECO:0000256" key="1">
    <source>
        <dbReference type="ARBA" id="ARBA00023015"/>
    </source>
</evidence>
<gene>
    <name evidence="5" type="ORF">ACFR9U_00385</name>
</gene>
<organism evidence="5 6">
    <name type="scientific">Halorientalis brevis</name>
    <dbReference type="NCBI Taxonomy" id="1126241"/>
    <lineage>
        <taxon>Archaea</taxon>
        <taxon>Methanobacteriati</taxon>
        <taxon>Methanobacteriota</taxon>
        <taxon>Stenosarchaea group</taxon>
        <taxon>Halobacteria</taxon>
        <taxon>Halobacteriales</taxon>
        <taxon>Haloarculaceae</taxon>
        <taxon>Halorientalis</taxon>
    </lineage>
</organism>
<dbReference type="InterPro" id="IPR029016">
    <property type="entry name" value="GAF-like_dom_sf"/>
</dbReference>
<dbReference type="InterPro" id="IPR035965">
    <property type="entry name" value="PAS-like_dom_sf"/>
</dbReference>
<accession>A0ABD6C575</accession>
<dbReference type="InterPro" id="IPR031803">
    <property type="entry name" value="BAT_GAF/HTH-assoc"/>
</dbReference>
<dbReference type="Pfam" id="PF08448">
    <property type="entry name" value="PAS_4"/>
    <property type="match status" value="1"/>
</dbReference>
<evidence type="ECO:0000256" key="3">
    <source>
        <dbReference type="SAM" id="Coils"/>
    </source>
</evidence>
<dbReference type="InterPro" id="IPR007050">
    <property type="entry name" value="HTH_bacterioopsin"/>
</dbReference>
<dbReference type="RefSeq" id="WP_247377726.1">
    <property type="nucleotide sequence ID" value="NZ_JALLGV010000004.1"/>
</dbReference>
<dbReference type="Pfam" id="PF13185">
    <property type="entry name" value="GAF_2"/>
    <property type="match status" value="1"/>
</dbReference>
<dbReference type="Pfam" id="PF15915">
    <property type="entry name" value="BAT"/>
    <property type="match status" value="1"/>
</dbReference>
<dbReference type="Gene3D" id="3.30.450.20">
    <property type="entry name" value="PAS domain"/>
    <property type="match status" value="1"/>
</dbReference>
<dbReference type="EMBL" id="JBHUDJ010000001">
    <property type="protein sequence ID" value="MFD1585422.1"/>
    <property type="molecule type" value="Genomic_DNA"/>
</dbReference>
<dbReference type="InterPro" id="IPR003018">
    <property type="entry name" value="GAF"/>
</dbReference>
<keyword evidence="1" id="KW-0805">Transcription regulation</keyword>
<dbReference type="PANTHER" id="PTHR34236">
    <property type="entry name" value="DIMETHYL SULFOXIDE REDUCTASE TRANSCRIPTIONAL ACTIVATOR"/>
    <property type="match status" value="1"/>
</dbReference>
<dbReference type="Pfam" id="PF04967">
    <property type="entry name" value="HTH_10"/>
    <property type="match status" value="1"/>
</dbReference>
<feature type="domain" description="GAF" evidence="4">
    <location>
        <begin position="143"/>
        <end position="315"/>
    </location>
</feature>
<evidence type="ECO:0000259" key="4">
    <source>
        <dbReference type="SMART" id="SM00065"/>
    </source>
</evidence>
<sequence length="535" mass="59329">MEVSESITRAALDTLSSQVAVLDAEGHILFTNSAWGTTSNESAPGSEPEGTNYFDSVDPTDDDYATEAVSGIRAVLNGETDAFRLEYPCHSPDQQRWFMMRATSFSLEGRTFATVAHIDITERRLAEIEANENAEQAERERQNLEHLVDRINGLVQDITQLLVGAASREEMEDGVCERLVDTDPYVCAWIGDADFPEEYVEPRAVASTVDVAIESTDQQLGESAGDPSGRALATRTVQIVESAGDDEHLARVYGADNVASLIAIPLVARDASYGVLTVCASEPDAFDEREQVVLEALGRVIANAMNAVQSKRTLTTNRIIEMEVTLADQSLFPCRLSAELDCRLSYSGSVYKSEGLLQEFYTVTGADSDSVAAFADADEDVVGYRLLADHDEESLFQFTFDGSLIDTLVDRGAVTQEVTSENGQARFTVELPQEADAKSLFESLSERYDRVDLVGYHEHERPVQTRQEFRASLEDRLTDRQFTALRTAYYSGFFDWPRGVDGDELAAMMDISRSTFHQHLRVAERKVLDAFFERE</sequence>